<gene>
    <name evidence="1" type="ORF">H0194_00435</name>
</gene>
<dbReference type="Proteomes" id="UP000515743">
    <property type="component" value="Chromosome"/>
</dbReference>
<proteinExistence type="predicted"/>
<dbReference type="EMBL" id="CP059404">
    <property type="protein sequence ID" value="QNE89579.1"/>
    <property type="molecule type" value="Genomic_DNA"/>
</dbReference>
<name>A0A7G7CPR3_9CORY</name>
<dbReference type="KEGG" id="cik:H0194_00435"/>
<dbReference type="RefSeq" id="WP_185175953.1">
    <property type="nucleotide sequence ID" value="NZ_CP059404.1"/>
</dbReference>
<accession>A0A7G7CPR3</accession>
<evidence type="ECO:0000313" key="1">
    <source>
        <dbReference type="EMBL" id="QNE89579.1"/>
    </source>
</evidence>
<evidence type="ECO:0000313" key="2">
    <source>
        <dbReference type="Proteomes" id="UP000515743"/>
    </source>
</evidence>
<dbReference type="AlphaFoldDB" id="A0A7G7CPR3"/>
<organism evidence="1 2">
    <name type="scientific">Corynebacterium incognita</name>
    <dbReference type="NCBI Taxonomy" id="2754725"/>
    <lineage>
        <taxon>Bacteria</taxon>
        <taxon>Bacillati</taxon>
        <taxon>Actinomycetota</taxon>
        <taxon>Actinomycetes</taxon>
        <taxon>Mycobacteriales</taxon>
        <taxon>Corynebacteriaceae</taxon>
        <taxon>Corynebacterium</taxon>
    </lineage>
</organism>
<keyword evidence="2" id="KW-1185">Reference proteome</keyword>
<protein>
    <submittedName>
        <fullName evidence="1">Uncharacterized protein</fullName>
    </submittedName>
</protein>
<sequence>MDMRAEVWSPLQNTACWLGAWLWGHESTDALVDALTALGGVQYAGDGAAFAEMLRTLRAHTRGLIDAREREPIMNLILSGPGEAPALAAGSSSAQAARHSAEGVLMVRTDSPETPLCLVPVRTKVKGVDATLWKVIVESSPQTLSTPLSPGDADAALTAATDESASLIEALGYSTDPLPNPRLTVGTLADFYDTPGLPASIPGRAAQLFARTDGVAAIIETVTERVGDHSLDPQLFRLWRHIRHARMAGVAYAMSEFAR</sequence>
<reference evidence="1 2" key="1">
    <citation type="submission" date="2020-07" db="EMBL/GenBank/DDBJ databases">
        <title>Complete genome and description of Corynebacterium incognita strain Marseille-Q3630 sp. nov.</title>
        <authorList>
            <person name="Boxberger M."/>
        </authorList>
    </citation>
    <scope>NUCLEOTIDE SEQUENCE [LARGE SCALE GENOMIC DNA]</scope>
    <source>
        <strain evidence="1 2">Marseille-Q3630</strain>
    </source>
</reference>